<organism evidence="2 3">
    <name type="scientific">Taibaiella chishuiensis</name>
    <dbReference type="NCBI Taxonomy" id="1434707"/>
    <lineage>
        <taxon>Bacteria</taxon>
        <taxon>Pseudomonadati</taxon>
        <taxon>Bacteroidota</taxon>
        <taxon>Chitinophagia</taxon>
        <taxon>Chitinophagales</taxon>
        <taxon>Chitinophagaceae</taxon>
        <taxon>Taibaiella</taxon>
    </lineage>
</organism>
<dbReference type="AlphaFoldDB" id="A0A2P8CZG3"/>
<sequence length="161" mass="18083">MSIINKLLRLFTGNKQPQSAAAPDPAVPGMPFSWSRSNDEETRAMELRIKAWLVACLRRQGPMPFSWESGSDEAFLSFSEPAGADQQYFYDLEDYLIRKLDIPSAGEFAMNGNGTVRITGNTVKVQYSSVLRELIDYDEVNEKEVYGAEEQDSGELVLFTI</sequence>
<proteinExistence type="predicted"/>
<evidence type="ECO:0000313" key="2">
    <source>
        <dbReference type="EMBL" id="PSK90359.1"/>
    </source>
</evidence>
<name>A0A2P8CZG3_9BACT</name>
<evidence type="ECO:0000256" key="1">
    <source>
        <dbReference type="SAM" id="MobiDB-lite"/>
    </source>
</evidence>
<evidence type="ECO:0000313" key="3">
    <source>
        <dbReference type="Proteomes" id="UP000240572"/>
    </source>
</evidence>
<gene>
    <name evidence="2" type="ORF">B0I18_10889</name>
</gene>
<protein>
    <submittedName>
        <fullName evidence="2">Uncharacterized protein</fullName>
    </submittedName>
</protein>
<accession>A0A2P8CZG3</accession>
<keyword evidence="3" id="KW-1185">Reference proteome</keyword>
<dbReference type="EMBL" id="PYGD01000008">
    <property type="protein sequence ID" value="PSK90359.1"/>
    <property type="molecule type" value="Genomic_DNA"/>
</dbReference>
<dbReference type="RefSeq" id="WP_106524237.1">
    <property type="nucleotide sequence ID" value="NZ_PYGD01000008.1"/>
</dbReference>
<dbReference type="Proteomes" id="UP000240572">
    <property type="component" value="Unassembled WGS sequence"/>
</dbReference>
<reference evidence="2 3" key="1">
    <citation type="submission" date="2018-03" db="EMBL/GenBank/DDBJ databases">
        <title>Genomic Encyclopedia of Type Strains, Phase III (KMG-III): the genomes of soil and plant-associated and newly described type strains.</title>
        <authorList>
            <person name="Whitman W."/>
        </authorList>
    </citation>
    <scope>NUCLEOTIDE SEQUENCE [LARGE SCALE GENOMIC DNA]</scope>
    <source>
        <strain evidence="2 3">CGMCC 1.12700</strain>
    </source>
</reference>
<comment type="caution">
    <text evidence="2">The sequence shown here is derived from an EMBL/GenBank/DDBJ whole genome shotgun (WGS) entry which is preliminary data.</text>
</comment>
<feature type="region of interest" description="Disordered" evidence="1">
    <location>
        <begin position="15"/>
        <end position="35"/>
    </location>
</feature>
<dbReference type="OrthoDB" id="675467at2"/>